<name>A0A2Z3I5B8_9CAUL</name>
<comment type="subcellular location">
    <subcellularLocation>
        <location evidence="1">Cell envelope</location>
    </subcellularLocation>
</comment>
<keyword evidence="2" id="KW-0201">Cytochrome c-type biogenesis</keyword>
<reference evidence="5" key="1">
    <citation type="submission" date="2018-05" db="EMBL/GenBank/DDBJ databases">
        <title>Genome sequencing of Phenylobacterium sp. HYN0004.</title>
        <authorList>
            <person name="Yi H."/>
            <person name="Baek C."/>
        </authorList>
    </citation>
    <scope>NUCLEOTIDE SEQUENCE [LARGE SCALE GENOMIC DNA]</scope>
    <source>
        <strain evidence="5">HYN0004</strain>
    </source>
</reference>
<dbReference type="PANTHER" id="PTHR47870">
    <property type="entry name" value="CYTOCHROME C-TYPE BIOGENESIS PROTEIN CCMH"/>
    <property type="match status" value="1"/>
</dbReference>
<evidence type="ECO:0000256" key="3">
    <source>
        <dbReference type="SAM" id="Phobius"/>
    </source>
</evidence>
<dbReference type="SUPFAM" id="SSF48452">
    <property type="entry name" value="TPR-like"/>
    <property type="match status" value="1"/>
</dbReference>
<dbReference type="InterPro" id="IPR017560">
    <property type="entry name" value="Cyt_c_biogenesis_CcmI"/>
</dbReference>
<evidence type="ECO:0000256" key="1">
    <source>
        <dbReference type="ARBA" id="ARBA00004196"/>
    </source>
</evidence>
<dbReference type="GO" id="GO:0030313">
    <property type="term" value="C:cell envelope"/>
    <property type="evidence" value="ECO:0007669"/>
    <property type="project" value="UniProtKB-SubCell"/>
</dbReference>
<dbReference type="GO" id="GO:0005886">
    <property type="term" value="C:plasma membrane"/>
    <property type="evidence" value="ECO:0007669"/>
    <property type="project" value="TreeGrafter"/>
</dbReference>
<dbReference type="InterPro" id="IPR011990">
    <property type="entry name" value="TPR-like_helical_dom_sf"/>
</dbReference>
<dbReference type="PANTHER" id="PTHR47870:SF1">
    <property type="entry name" value="CYTOCHROME C-TYPE BIOGENESIS PROTEIN CCMH"/>
    <property type="match status" value="1"/>
</dbReference>
<evidence type="ECO:0000313" key="4">
    <source>
        <dbReference type="EMBL" id="AWM78714.1"/>
    </source>
</evidence>
<evidence type="ECO:0000256" key="2">
    <source>
        <dbReference type="ARBA" id="ARBA00022748"/>
    </source>
</evidence>
<keyword evidence="3" id="KW-0472">Membrane</keyword>
<keyword evidence="5" id="KW-1185">Reference proteome</keyword>
<feature type="transmembrane region" description="Helical" evidence="3">
    <location>
        <begin position="92"/>
        <end position="111"/>
    </location>
</feature>
<sequence length="357" mass="37703">MVVFWMAAGLLAVAAAAVILLRAARAAPEPGAEDPTLDVYRRQLSEIDDLAERGLMEPAEREAARAEAGRRLLGAAEASASGWVAPVAQRPWILAAAGVVGLAALGGYLVLGQPGAADQPLERRIEAWRSGRLTDLTPPQLAAVLREALKVRPEVEGFRFLALAEAQSDNPAAAARALRRAVALAPERADLWEMLGLSLLSQSGGEVTPDARDALAQAVRLNPEALAARFHLARGRAASGDREGGVNDLRALARSLPAGDPRLADIDTAIREATQAPPAAAAGPASGMINQMVAGLAERLKANPDDPEGWVRLVRSYAVLGDGPRRDAALEQARRRYGARPEILEQLEKAAATEPMK</sequence>
<dbReference type="GO" id="GO:0017004">
    <property type="term" value="P:cytochrome complex assembly"/>
    <property type="evidence" value="ECO:0007669"/>
    <property type="project" value="UniProtKB-KW"/>
</dbReference>
<accession>A0A2Z3I5B8</accession>
<dbReference type="Gene3D" id="1.25.40.10">
    <property type="entry name" value="Tetratricopeptide repeat domain"/>
    <property type="match status" value="2"/>
</dbReference>
<dbReference type="KEGG" id="phb:HYN04_03495"/>
<evidence type="ECO:0000313" key="5">
    <source>
        <dbReference type="Proteomes" id="UP000247763"/>
    </source>
</evidence>
<dbReference type="NCBIfam" id="TIGR03142">
    <property type="entry name" value="cytochro_ccmI"/>
    <property type="match status" value="1"/>
</dbReference>
<keyword evidence="3" id="KW-1133">Transmembrane helix</keyword>
<organism evidence="4 5">
    <name type="scientific">Phenylobacterium parvum</name>
    <dbReference type="NCBI Taxonomy" id="2201350"/>
    <lineage>
        <taxon>Bacteria</taxon>
        <taxon>Pseudomonadati</taxon>
        <taxon>Pseudomonadota</taxon>
        <taxon>Alphaproteobacteria</taxon>
        <taxon>Caulobacterales</taxon>
        <taxon>Caulobacteraceae</taxon>
        <taxon>Phenylobacterium</taxon>
    </lineage>
</organism>
<dbReference type="AlphaFoldDB" id="A0A2Z3I5B8"/>
<proteinExistence type="predicted"/>
<dbReference type="OrthoDB" id="9815847at2"/>
<protein>
    <submittedName>
        <fullName evidence="4">C-type cytochrome biogenesis protein CcmI</fullName>
    </submittedName>
</protein>
<keyword evidence="3" id="KW-0812">Transmembrane</keyword>
<dbReference type="Proteomes" id="UP000247763">
    <property type="component" value="Chromosome"/>
</dbReference>
<dbReference type="InterPro" id="IPR051263">
    <property type="entry name" value="C-type_cytochrome_biogenesis"/>
</dbReference>
<dbReference type="EMBL" id="CP029479">
    <property type="protein sequence ID" value="AWM78714.1"/>
    <property type="molecule type" value="Genomic_DNA"/>
</dbReference>
<gene>
    <name evidence="4" type="primary">ccmI</name>
    <name evidence="4" type="ORF">HYN04_03495</name>
</gene>